<proteinExistence type="predicted"/>
<evidence type="ECO:0000313" key="2">
    <source>
        <dbReference type="EMBL" id="PQV56414.1"/>
    </source>
</evidence>
<dbReference type="RefSeq" id="WP_105515255.1">
    <property type="nucleotide sequence ID" value="NZ_PVEP01000005.1"/>
</dbReference>
<dbReference type="InterPro" id="IPR053802">
    <property type="entry name" value="DUF6950"/>
</dbReference>
<dbReference type="Proteomes" id="UP000238338">
    <property type="component" value="Unassembled WGS sequence"/>
</dbReference>
<evidence type="ECO:0000259" key="1">
    <source>
        <dbReference type="Pfam" id="PF22262"/>
    </source>
</evidence>
<organism evidence="2 3">
    <name type="scientific">Albidovulum denitrificans</name>
    <dbReference type="NCBI Taxonomy" id="404881"/>
    <lineage>
        <taxon>Bacteria</taxon>
        <taxon>Pseudomonadati</taxon>
        <taxon>Pseudomonadota</taxon>
        <taxon>Alphaproteobacteria</taxon>
        <taxon>Rhodobacterales</taxon>
        <taxon>Paracoccaceae</taxon>
        <taxon>Albidovulum</taxon>
    </lineage>
</organism>
<dbReference type="EMBL" id="PVEP01000005">
    <property type="protein sequence ID" value="PQV56414.1"/>
    <property type="molecule type" value="Genomic_DNA"/>
</dbReference>
<sequence length="144" mass="15587">MTPVVRLPHWRSALSKCIEEALQRPFEWGQHDCALFAADAVLAMTGVDPAEGWRGRYSTPRGAIRVLRQDGHDDHIAYAEGYLPEVHPARAAMGDIMVVETPEGAALGVVTGAVVAVPGDDGLRFVSRILAFRAFHVPFAGEVV</sequence>
<dbReference type="OrthoDB" id="6586924at2"/>
<feature type="domain" description="DUF6950" evidence="1">
    <location>
        <begin position="6"/>
        <end position="137"/>
    </location>
</feature>
<evidence type="ECO:0000313" key="3">
    <source>
        <dbReference type="Proteomes" id="UP000238338"/>
    </source>
</evidence>
<keyword evidence="3" id="KW-1185">Reference proteome</keyword>
<protein>
    <recommendedName>
        <fullName evidence="1">DUF6950 domain-containing protein</fullName>
    </recommendedName>
</protein>
<accession>A0A2S8S6L1</accession>
<dbReference type="Pfam" id="PF22262">
    <property type="entry name" value="DUF6950"/>
    <property type="match status" value="1"/>
</dbReference>
<gene>
    <name evidence="2" type="ORF">LX70_02680</name>
</gene>
<comment type="caution">
    <text evidence="2">The sequence shown here is derived from an EMBL/GenBank/DDBJ whole genome shotgun (WGS) entry which is preliminary data.</text>
</comment>
<dbReference type="AlphaFoldDB" id="A0A2S8S6L1"/>
<name>A0A2S8S6L1_9RHOB</name>
<reference evidence="2 3" key="1">
    <citation type="submission" date="2018-02" db="EMBL/GenBank/DDBJ databases">
        <title>Genomic Encyclopedia of Archaeal and Bacterial Type Strains, Phase II (KMG-II): from individual species to whole genera.</title>
        <authorList>
            <person name="Goeker M."/>
        </authorList>
    </citation>
    <scope>NUCLEOTIDE SEQUENCE [LARGE SCALE GENOMIC DNA]</scope>
    <source>
        <strain evidence="2 3">DSM 18921</strain>
    </source>
</reference>